<dbReference type="SUPFAM" id="SSF103473">
    <property type="entry name" value="MFS general substrate transporter"/>
    <property type="match status" value="1"/>
</dbReference>
<dbReference type="FunFam" id="1.20.1250.20:FF:000249">
    <property type="entry name" value="facilitated trehalose transporter Tret1"/>
    <property type="match status" value="1"/>
</dbReference>
<evidence type="ECO:0000313" key="7">
    <source>
        <dbReference type="EMBL" id="KDR20981.1"/>
    </source>
</evidence>
<dbReference type="AlphaFoldDB" id="A0A067RK37"/>
<feature type="transmembrane region" description="Helical" evidence="5">
    <location>
        <begin position="44"/>
        <end position="63"/>
    </location>
</feature>
<keyword evidence="8" id="KW-1185">Reference proteome</keyword>
<dbReference type="PANTHER" id="PTHR48021">
    <property type="match status" value="1"/>
</dbReference>
<dbReference type="InterPro" id="IPR036259">
    <property type="entry name" value="MFS_trans_sf"/>
</dbReference>
<evidence type="ECO:0000259" key="6">
    <source>
        <dbReference type="PROSITE" id="PS50850"/>
    </source>
</evidence>
<comment type="subcellular location">
    <subcellularLocation>
        <location evidence="1">Membrane</location>
        <topology evidence="1">Multi-pass membrane protein</topology>
    </subcellularLocation>
</comment>
<evidence type="ECO:0000256" key="4">
    <source>
        <dbReference type="ARBA" id="ARBA00023136"/>
    </source>
</evidence>
<feature type="transmembrane region" description="Helical" evidence="5">
    <location>
        <begin position="290"/>
        <end position="314"/>
    </location>
</feature>
<dbReference type="Pfam" id="PF00083">
    <property type="entry name" value="Sugar_tr"/>
    <property type="match status" value="1"/>
</dbReference>
<keyword evidence="2 5" id="KW-0812">Transmembrane</keyword>
<evidence type="ECO:0000313" key="8">
    <source>
        <dbReference type="Proteomes" id="UP000027135"/>
    </source>
</evidence>
<dbReference type="GO" id="GO:0016020">
    <property type="term" value="C:membrane"/>
    <property type="evidence" value="ECO:0007669"/>
    <property type="project" value="UniProtKB-SubCell"/>
</dbReference>
<protein>
    <submittedName>
        <fullName evidence="7">Solute carrier family 2, facilitated glucose transporter member 8</fullName>
    </submittedName>
</protein>
<keyword evidence="3 5" id="KW-1133">Transmembrane helix</keyword>
<feature type="transmembrane region" description="Helical" evidence="5">
    <location>
        <begin position="227"/>
        <end position="250"/>
    </location>
</feature>
<feature type="transmembrane region" description="Helical" evidence="5">
    <location>
        <begin position="75"/>
        <end position="93"/>
    </location>
</feature>
<dbReference type="InterPro" id="IPR050549">
    <property type="entry name" value="MFS_Trehalose_Transporter"/>
</dbReference>
<gene>
    <name evidence="7" type="ORF">L798_04493</name>
</gene>
<proteinExistence type="predicted"/>
<dbReference type="EMBL" id="KK852575">
    <property type="protein sequence ID" value="KDR20981.1"/>
    <property type="molecule type" value="Genomic_DNA"/>
</dbReference>
<sequence length="413" mass="45843">MSGLMMDRWGRRRVLQICILPLTLGWVMIAVAQSHAIVLTGRIMAGLAVGLSAAPGQVFLGEVAEPGMRGLLSSIPYVSYSMGILVVYVLGATLHWQTVAWLATILPLLSLLSFSLLPESPVWLVRNNRVEEAGKALNWLRGAYSGRKTAKLELQQLVSRLHREEEEAIRHQSVSSWKMFFRPQILKPVAIINVFNLIQIISGTYLVIFYAVNLISETENEAGGIDIFLVAVLTAVCRLIFIIIACFLLLWVGRRPLALFSGLGSSAAALGVGTFLYYRHPSSEPSDTWIIAGFILAYVATNTVGFFVLPGIAIGELLPVKIRGSFGGYIFAIFNLSLFFIAKVFPFMLQTMGSHGVFWMFGISSIIGTLFVYLFFPETKGKSLEEIEDYFAEKNVLWLTRKKHQSTNEPLKV</sequence>
<feature type="transmembrane region" description="Helical" evidence="5">
    <location>
        <begin position="99"/>
        <end position="117"/>
    </location>
</feature>
<dbReference type="PROSITE" id="PS00217">
    <property type="entry name" value="SUGAR_TRANSPORT_2"/>
    <property type="match status" value="1"/>
</dbReference>
<dbReference type="PANTHER" id="PTHR48021:SF7">
    <property type="entry name" value="RH09188P"/>
    <property type="match status" value="1"/>
</dbReference>
<dbReference type="OMA" id="FNMMFAA"/>
<feature type="transmembrane region" description="Helical" evidence="5">
    <location>
        <begin position="326"/>
        <end position="345"/>
    </location>
</feature>
<reference evidence="7 8" key="1">
    <citation type="journal article" date="2014" name="Nat. Commun.">
        <title>Molecular traces of alternative social organization in a termite genome.</title>
        <authorList>
            <person name="Terrapon N."/>
            <person name="Li C."/>
            <person name="Robertson H.M."/>
            <person name="Ji L."/>
            <person name="Meng X."/>
            <person name="Booth W."/>
            <person name="Chen Z."/>
            <person name="Childers C.P."/>
            <person name="Glastad K.M."/>
            <person name="Gokhale K."/>
            <person name="Gowin J."/>
            <person name="Gronenberg W."/>
            <person name="Hermansen R.A."/>
            <person name="Hu H."/>
            <person name="Hunt B.G."/>
            <person name="Huylmans A.K."/>
            <person name="Khalil S.M."/>
            <person name="Mitchell R.D."/>
            <person name="Munoz-Torres M.C."/>
            <person name="Mustard J.A."/>
            <person name="Pan H."/>
            <person name="Reese J.T."/>
            <person name="Scharf M.E."/>
            <person name="Sun F."/>
            <person name="Vogel H."/>
            <person name="Xiao J."/>
            <person name="Yang W."/>
            <person name="Yang Z."/>
            <person name="Yang Z."/>
            <person name="Zhou J."/>
            <person name="Zhu J."/>
            <person name="Brent C.S."/>
            <person name="Elsik C.G."/>
            <person name="Goodisman M.A."/>
            <person name="Liberles D.A."/>
            <person name="Roe R.M."/>
            <person name="Vargo E.L."/>
            <person name="Vilcinskas A."/>
            <person name="Wang J."/>
            <person name="Bornberg-Bauer E."/>
            <person name="Korb J."/>
            <person name="Zhang G."/>
            <person name="Liebig J."/>
        </authorList>
    </citation>
    <scope>NUCLEOTIDE SEQUENCE [LARGE SCALE GENOMIC DNA]</scope>
    <source>
        <tissue evidence="7">Whole organism</tissue>
    </source>
</reference>
<evidence type="ECO:0000256" key="5">
    <source>
        <dbReference type="SAM" id="Phobius"/>
    </source>
</evidence>
<dbReference type="InParanoid" id="A0A067RK37"/>
<evidence type="ECO:0000256" key="1">
    <source>
        <dbReference type="ARBA" id="ARBA00004141"/>
    </source>
</evidence>
<feature type="transmembrane region" description="Helical" evidence="5">
    <location>
        <begin position="257"/>
        <end position="278"/>
    </location>
</feature>
<dbReference type="PROSITE" id="PS50850">
    <property type="entry name" value="MFS"/>
    <property type="match status" value="1"/>
</dbReference>
<dbReference type="InterPro" id="IPR005828">
    <property type="entry name" value="MFS_sugar_transport-like"/>
</dbReference>
<feature type="transmembrane region" description="Helical" evidence="5">
    <location>
        <begin position="357"/>
        <end position="376"/>
    </location>
</feature>
<evidence type="ECO:0000256" key="2">
    <source>
        <dbReference type="ARBA" id="ARBA00022692"/>
    </source>
</evidence>
<dbReference type="GO" id="GO:0022857">
    <property type="term" value="F:transmembrane transporter activity"/>
    <property type="evidence" value="ECO:0007669"/>
    <property type="project" value="InterPro"/>
</dbReference>
<dbReference type="FunCoup" id="A0A067RK37">
    <property type="interactions" value="26"/>
</dbReference>
<keyword evidence="7" id="KW-0762">Sugar transport</keyword>
<dbReference type="Proteomes" id="UP000027135">
    <property type="component" value="Unassembled WGS sequence"/>
</dbReference>
<name>A0A067RK37_ZOONE</name>
<dbReference type="InterPro" id="IPR005829">
    <property type="entry name" value="Sugar_transporter_CS"/>
</dbReference>
<dbReference type="Gene3D" id="1.20.1250.20">
    <property type="entry name" value="MFS general substrate transporter like domains"/>
    <property type="match status" value="1"/>
</dbReference>
<dbReference type="eggNOG" id="KOG0254">
    <property type="taxonomic scope" value="Eukaryota"/>
</dbReference>
<dbReference type="InterPro" id="IPR020846">
    <property type="entry name" value="MFS_dom"/>
</dbReference>
<organism evidence="7 8">
    <name type="scientific">Zootermopsis nevadensis</name>
    <name type="common">Dampwood termite</name>
    <dbReference type="NCBI Taxonomy" id="136037"/>
    <lineage>
        <taxon>Eukaryota</taxon>
        <taxon>Metazoa</taxon>
        <taxon>Ecdysozoa</taxon>
        <taxon>Arthropoda</taxon>
        <taxon>Hexapoda</taxon>
        <taxon>Insecta</taxon>
        <taxon>Pterygota</taxon>
        <taxon>Neoptera</taxon>
        <taxon>Polyneoptera</taxon>
        <taxon>Dictyoptera</taxon>
        <taxon>Blattodea</taxon>
        <taxon>Blattoidea</taxon>
        <taxon>Termitoidae</taxon>
        <taxon>Termopsidae</taxon>
        <taxon>Zootermopsis</taxon>
    </lineage>
</organism>
<accession>A0A067RK37</accession>
<feature type="transmembrane region" description="Helical" evidence="5">
    <location>
        <begin position="189"/>
        <end position="215"/>
    </location>
</feature>
<feature type="domain" description="Major facilitator superfamily (MFS) profile" evidence="6">
    <location>
        <begin position="1"/>
        <end position="380"/>
    </location>
</feature>
<keyword evidence="7" id="KW-0813">Transport</keyword>
<keyword evidence="4 5" id="KW-0472">Membrane</keyword>
<evidence type="ECO:0000256" key="3">
    <source>
        <dbReference type="ARBA" id="ARBA00022989"/>
    </source>
</evidence>